<sequence>MTTLITAPDPGLLETAIETAGRGFHVFPLHPGTKVPVIKRWEANATTDCERISRWWRRWPADNVGLACGPSGLHVLDLDTGRGHRTHSSPDLDGRQVLSQLAARLHQPLPVPTYTVHTPSFINRSVGVLFNVINDWSRRVFASLIHCYQGVCNNEAEPIAPPGSEDR</sequence>
<name>A0ABW6R714_9NOCA</name>
<proteinExistence type="predicted"/>
<dbReference type="EMBL" id="JBIAPI010000016">
    <property type="protein sequence ID" value="MFF3228877.1"/>
    <property type="molecule type" value="Genomic_DNA"/>
</dbReference>
<dbReference type="SMART" id="SM00943">
    <property type="entry name" value="Prim-Pol"/>
    <property type="match status" value="1"/>
</dbReference>
<reference evidence="2 3" key="1">
    <citation type="submission" date="2024-10" db="EMBL/GenBank/DDBJ databases">
        <title>The Natural Products Discovery Center: Release of the First 8490 Sequenced Strains for Exploring Actinobacteria Biosynthetic Diversity.</title>
        <authorList>
            <person name="Kalkreuter E."/>
            <person name="Kautsar S.A."/>
            <person name="Yang D."/>
            <person name="Bader C.D."/>
            <person name="Teijaro C.N."/>
            <person name="Fluegel L."/>
            <person name="Davis C.M."/>
            <person name="Simpson J.R."/>
            <person name="Lauterbach L."/>
            <person name="Steele A.D."/>
            <person name="Gui C."/>
            <person name="Meng S."/>
            <person name="Li G."/>
            <person name="Viehrig K."/>
            <person name="Ye F."/>
            <person name="Su P."/>
            <person name="Kiefer A.F."/>
            <person name="Nichols A."/>
            <person name="Cepeda A.J."/>
            <person name="Yan W."/>
            <person name="Fan B."/>
            <person name="Jiang Y."/>
            <person name="Adhikari A."/>
            <person name="Zheng C.-J."/>
            <person name="Schuster L."/>
            <person name="Cowan T.M."/>
            <person name="Smanski M.J."/>
            <person name="Chevrette M.G."/>
            <person name="De Carvalho L.P.S."/>
            <person name="Shen B."/>
        </authorList>
    </citation>
    <scope>NUCLEOTIDE SEQUENCE [LARGE SCALE GENOMIC DNA]</scope>
    <source>
        <strain evidence="2 3">NPDC003040</strain>
    </source>
</reference>
<keyword evidence="3" id="KW-1185">Reference proteome</keyword>
<dbReference type="CDD" id="cd04859">
    <property type="entry name" value="Prim_Pol"/>
    <property type="match status" value="1"/>
</dbReference>
<dbReference type="Pfam" id="PF09250">
    <property type="entry name" value="Prim-Pol"/>
    <property type="match status" value="1"/>
</dbReference>
<accession>A0ABW6R714</accession>
<dbReference type="RefSeq" id="WP_387726026.1">
    <property type="nucleotide sequence ID" value="NZ_JBIAPI010000016.1"/>
</dbReference>
<dbReference type="SUPFAM" id="SSF56747">
    <property type="entry name" value="Prim-pol domain"/>
    <property type="match status" value="1"/>
</dbReference>
<gene>
    <name evidence="2" type="ORF">ACFYV7_39215</name>
</gene>
<dbReference type="InterPro" id="IPR015330">
    <property type="entry name" value="DNA_primase/pol_bifunc_N"/>
</dbReference>
<dbReference type="Proteomes" id="UP001601948">
    <property type="component" value="Unassembled WGS sequence"/>
</dbReference>
<evidence type="ECO:0000259" key="1">
    <source>
        <dbReference type="SMART" id="SM00943"/>
    </source>
</evidence>
<protein>
    <submittedName>
        <fullName evidence="2">Bifunctional DNA primase/polymerase</fullName>
    </submittedName>
</protein>
<feature type="domain" description="DNA primase/polymerase bifunctional N-terminal" evidence="1">
    <location>
        <begin position="16"/>
        <end position="164"/>
    </location>
</feature>
<evidence type="ECO:0000313" key="3">
    <source>
        <dbReference type="Proteomes" id="UP001601948"/>
    </source>
</evidence>
<evidence type="ECO:0000313" key="2">
    <source>
        <dbReference type="EMBL" id="MFF3228877.1"/>
    </source>
</evidence>
<comment type="caution">
    <text evidence="2">The sequence shown here is derived from an EMBL/GenBank/DDBJ whole genome shotgun (WGS) entry which is preliminary data.</text>
</comment>
<organism evidence="2 3">
    <name type="scientific">Nocardia suismassiliense</name>
    <dbReference type="NCBI Taxonomy" id="2077092"/>
    <lineage>
        <taxon>Bacteria</taxon>
        <taxon>Bacillati</taxon>
        <taxon>Actinomycetota</taxon>
        <taxon>Actinomycetes</taxon>
        <taxon>Mycobacteriales</taxon>
        <taxon>Nocardiaceae</taxon>
        <taxon>Nocardia</taxon>
    </lineage>
</organism>